<dbReference type="AlphaFoldDB" id="A0A916ZDS9"/>
<protein>
    <recommendedName>
        <fullName evidence="1">Putative restriction endonuclease domain-containing protein</fullName>
    </recommendedName>
</protein>
<evidence type="ECO:0000259" key="1">
    <source>
        <dbReference type="Pfam" id="PF05685"/>
    </source>
</evidence>
<gene>
    <name evidence="2" type="ORF">GCM10011390_03980</name>
</gene>
<dbReference type="Pfam" id="PF05685">
    <property type="entry name" value="Uma2"/>
    <property type="match status" value="1"/>
</dbReference>
<dbReference type="InterPro" id="IPR012296">
    <property type="entry name" value="Nuclease_put_TT1808"/>
</dbReference>
<accession>A0A916ZDS9</accession>
<dbReference type="PANTHER" id="PTHR36558">
    <property type="entry name" value="GLR1098 PROTEIN"/>
    <property type="match status" value="1"/>
</dbReference>
<keyword evidence="3" id="KW-1185">Reference proteome</keyword>
<dbReference type="Gene3D" id="3.90.1570.10">
    <property type="entry name" value="tt1808, chain A"/>
    <property type="match status" value="1"/>
</dbReference>
<dbReference type="PANTHER" id="PTHR36558:SF1">
    <property type="entry name" value="RESTRICTION ENDONUCLEASE DOMAIN-CONTAINING PROTEIN-RELATED"/>
    <property type="match status" value="1"/>
</dbReference>
<reference evidence="2" key="2">
    <citation type="submission" date="2020-09" db="EMBL/GenBank/DDBJ databases">
        <authorList>
            <person name="Sun Q."/>
            <person name="Zhou Y."/>
        </authorList>
    </citation>
    <scope>NUCLEOTIDE SEQUENCE</scope>
    <source>
        <strain evidence="2">CGMCC 1.15367</strain>
    </source>
</reference>
<feature type="domain" description="Putative restriction endonuclease" evidence="1">
    <location>
        <begin position="16"/>
        <end position="162"/>
    </location>
</feature>
<dbReference type="InterPro" id="IPR011335">
    <property type="entry name" value="Restrct_endonuc-II-like"/>
</dbReference>
<evidence type="ECO:0000313" key="3">
    <source>
        <dbReference type="Proteomes" id="UP000644699"/>
    </source>
</evidence>
<dbReference type="InterPro" id="IPR008538">
    <property type="entry name" value="Uma2"/>
</dbReference>
<name>A0A916ZDS9_9HYPH</name>
<dbReference type="RefSeq" id="WP_188906542.1">
    <property type="nucleotide sequence ID" value="NZ_BMIQ01000001.1"/>
</dbReference>
<dbReference type="SUPFAM" id="SSF52980">
    <property type="entry name" value="Restriction endonuclease-like"/>
    <property type="match status" value="1"/>
</dbReference>
<organism evidence="2 3">
    <name type="scientific">Aureimonas endophytica</name>
    <dbReference type="NCBI Taxonomy" id="2027858"/>
    <lineage>
        <taxon>Bacteria</taxon>
        <taxon>Pseudomonadati</taxon>
        <taxon>Pseudomonadota</taxon>
        <taxon>Alphaproteobacteria</taxon>
        <taxon>Hyphomicrobiales</taxon>
        <taxon>Aurantimonadaceae</taxon>
        <taxon>Aureimonas</taxon>
    </lineage>
</organism>
<comment type="caution">
    <text evidence="2">The sequence shown here is derived from an EMBL/GenBank/DDBJ whole genome shotgun (WGS) entry which is preliminary data.</text>
</comment>
<dbReference type="EMBL" id="BMIQ01000001">
    <property type="protein sequence ID" value="GGD88419.1"/>
    <property type="molecule type" value="Genomic_DNA"/>
</dbReference>
<proteinExistence type="predicted"/>
<dbReference type="CDD" id="cd06260">
    <property type="entry name" value="DUF820-like"/>
    <property type="match status" value="1"/>
</dbReference>
<dbReference type="Proteomes" id="UP000644699">
    <property type="component" value="Unassembled WGS sequence"/>
</dbReference>
<evidence type="ECO:0000313" key="2">
    <source>
        <dbReference type="EMBL" id="GGD88419.1"/>
    </source>
</evidence>
<sequence length="190" mass="21700">MNVQTLSRPVVAMSIEEFFAWSEAHTERYELIEGRPRLQPWVKRNHAKLVANFSFLLMSRIDRDRYDVYQGDFAIPTGPHSVRYADVMVETVGGSGQARVTDSAVLIIEVLSPSTAAEDFGRKQREYLSLPTLDTYLIAAQDTQCLWQWTRDANGNWPDSPEVITEGETRIEMLDVTLTLAEIYRNVSRD</sequence>
<reference evidence="2" key="1">
    <citation type="journal article" date="2014" name="Int. J. Syst. Evol. Microbiol.">
        <title>Complete genome sequence of Corynebacterium casei LMG S-19264T (=DSM 44701T), isolated from a smear-ripened cheese.</title>
        <authorList>
            <consortium name="US DOE Joint Genome Institute (JGI-PGF)"/>
            <person name="Walter F."/>
            <person name="Albersmeier A."/>
            <person name="Kalinowski J."/>
            <person name="Ruckert C."/>
        </authorList>
    </citation>
    <scope>NUCLEOTIDE SEQUENCE</scope>
    <source>
        <strain evidence="2">CGMCC 1.15367</strain>
    </source>
</reference>